<accession>A0A644X4F2</accession>
<comment type="caution">
    <text evidence="1">The sequence shown here is derived from an EMBL/GenBank/DDBJ whole genome shotgun (WGS) entry which is preliminary data.</text>
</comment>
<dbReference type="AlphaFoldDB" id="A0A644X4F2"/>
<reference evidence="1" key="1">
    <citation type="submission" date="2019-08" db="EMBL/GenBank/DDBJ databases">
        <authorList>
            <person name="Kucharzyk K."/>
            <person name="Murdoch R.W."/>
            <person name="Higgins S."/>
            <person name="Loffler F."/>
        </authorList>
    </citation>
    <scope>NUCLEOTIDE SEQUENCE</scope>
</reference>
<sequence>MNRIFTLCFLLLGLSCSAQFEFGTALVPGSITVYKDETREEYCNNILKEKIVTSEQFSTSLNGVVYWTQENLDMIRMFPPKNGLLGTMMDFNNYTQTLPEGATGWDGKNYNIPHYPISGKYEEKKYGKDPCVWTPECEPNFKTVLNYKKSCSGTVSHHGHSGGNFRVSIVGIKNCGAYMFLYINTAGTFIENGSVELATLKGEYQFLKAKQTEDGCKWEWDNGEAQEMMGVDYEPQDAQYSDKPTDDRSWIGSNGVYSRNEVTDEGEGAKYEISENVTLMRIDTATLFSYLRDRPAMKTFSMSGSYSSVSNDGYTRIVTKTRYSASFTIGKKPGFTIEAENKDEYEKWLPGNEEYPESFKPVSFKAKFEDSQQNDTINFDLLKISHLPGICTNYPILGDKPPKEEPDIYFAPQDKQTDPNIKILNDSQAVTTKRVNEAIIVVYSRDFGGHAILKARSFFSSDVAVCPYDDDYSIEIPNDQNGNHIADAWEKEMGVDGIDKLEDSDKLPAGMNREGDGLTAFEEYRGFISEKDVIASCDADHTKRAGKHVRTSPVCRDIFIYDADGLFSKYAAAANPAECHWHYLSKEQVKLPPADQVSKVISTYDSYTPSADDSKSASGFIDSWIKKEYRRINKNSPDTLRNNMQYAMYLLASPLATNGGNTIFYPSDATANSSPLKYGHLAVIPTLAVFKNTQLGSINGLITNSANNLAAKYPADVVEKVVLTAYEAMVPHEMGHALGIDHHSKGTMTVINTKTKAKIALTAANLGSIDDKIQYNEVFYLDGKEYLITSPSNALYSMGVTQCCMRYTVEREVDFIDMKVLQKSLKYCKKGQKFINGNGTETEADDCFGSIKIRCLP</sequence>
<protein>
    <submittedName>
        <fullName evidence="1">Uncharacterized protein</fullName>
    </submittedName>
</protein>
<organism evidence="1">
    <name type="scientific">bioreactor metagenome</name>
    <dbReference type="NCBI Taxonomy" id="1076179"/>
    <lineage>
        <taxon>unclassified sequences</taxon>
        <taxon>metagenomes</taxon>
        <taxon>ecological metagenomes</taxon>
    </lineage>
</organism>
<gene>
    <name evidence="1" type="ORF">SDC9_55499</name>
</gene>
<dbReference type="PROSITE" id="PS51257">
    <property type="entry name" value="PROKAR_LIPOPROTEIN"/>
    <property type="match status" value="1"/>
</dbReference>
<name>A0A644X4F2_9ZZZZ</name>
<proteinExistence type="predicted"/>
<evidence type="ECO:0000313" key="1">
    <source>
        <dbReference type="EMBL" id="MPM09183.1"/>
    </source>
</evidence>
<dbReference type="EMBL" id="VSSQ01001539">
    <property type="protein sequence ID" value="MPM09183.1"/>
    <property type="molecule type" value="Genomic_DNA"/>
</dbReference>